<keyword evidence="2" id="KW-0808">Transferase</keyword>
<evidence type="ECO:0000259" key="1">
    <source>
        <dbReference type="Pfam" id="PF00535"/>
    </source>
</evidence>
<organism evidence="2 3">
    <name type="scientific">Hymenobacter actinosclerus</name>
    <dbReference type="NCBI Taxonomy" id="82805"/>
    <lineage>
        <taxon>Bacteria</taxon>
        <taxon>Pseudomonadati</taxon>
        <taxon>Bacteroidota</taxon>
        <taxon>Cytophagia</taxon>
        <taxon>Cytophagales</taxon>
        <taxon>Hymenobacteraceae</taxon>
        <taxon>Hymenobacter</taxon>
    </lineage>
</organism>
<dbReference type="OrthoDB" id="396512at2"/>
<keyword evidence="3" id="KW-1185">Reference proteome</keyword>
<protein>
    <submittedName>
        <fullName evidence="2">Alpha-1,3-rhamnosyltransferase</fullName>
    </submittedName>
</protein>
<dbReference type="Pfam" id="PF00535">
    <property type="entry name" value="Glycos_transf_2"/>
    <property type="match status" value="1"/>
</dbReference>
<dbReference type="EMBL" id="FOHS01000003">
    <property type="protein sequence ID" value="SET75750.1"/>
    <property type="molecule type" value="Genomic_DNA"/>
</dbReference>
<dbReference type="Proteomes" id="UP000198697">
    <property type="component" value="Unassembled WGS sequence"/>
</dbReference>
<dbReference type="STRING" id="82805.SAMN04487998_2634"/>
<dbReference type="InterPro" id="IPR029044">
    <property type="entry name" value="Nucleotide-diphossugar_trans"/>
</dbReference>
<dbReference type="GO" id="GO:0016758">
    <property type="term" value="F:hexosyltransferase activity"/>
    <property type="evidence" value="ECO:0007669"/>
    <property type="project" value="UniProtKB-ARBA"/>
</dbReference>
<evidence type="ECO:0000313" key="2">
    <source>
        <dbReference type="EMBL" id="SET75750.1"/>
    </source>
</evidence>
<feature type="domain" description="Glycosyltransferase 2-like" evidence="1">
    <location>
        <begin position="14"/>
        <end position="144"/>
    </location>
</feature>
<dbReference type="Gene3D" id="3.90.550.10">
    <property type="entry name" value="Spore Coat Polysaccharide Biosynthesis Protein SpsA, Chain A"/>
    <property type="match status" value="1"/>
</dbReference>
<reference evidence="3" key="1">
    <citation type="submission" date="2016-10" db="EMBL/GenBank/DDBJ databases">
        <authorList>
            <person name="Varghese N."/>
            <person name="Submissions S."/>
        </authorList>
    </citation>
    <scope>NUCLEOTIDE SEQUENCE [LARGE SCALE GENOMIC DNA]</scope>
    <source>
        <strain evidence="3">DSM 15310</strain>
    </source>
</reference>
<sequence length="317" mass="36384">MNKEMISIEVPLVSVCMSSYNNSKYLIHTLESIKSQSYSNIELIIIDDYSTDDSVAKIDEWLEKQAIKYVFVKHEFNKGVCAVANEMLKQSSGKYMSIIASDDMMMPDKLSVQVPILESSEDDVAFVFSDAYIMNERGEMQGESLLKKSKADIEDLLKKNVFENLLRRDFVPAPSILFKTQLLEEMGGFDGNLFYEDWDMLLRLARKYKFVYSDYISVKYRLIPTSIWHSRSTKFYESTAELLVKHFGYSAEGDAIINEHVNEQAELIYKTGGASASKWLKKRWQNQRSLTAGLLYVMASLGLPYKAFDLLRGTLRT</sequence>
<dbReference type="SUPFAM" id="SSF53448">
    <property type="entry name" value="Nucleotide-diphospho-sugar transferases"/>
    <property type="match status" value="1"/>
</dbReference>
<name>A0A1I0GZ14_9BACT</name>
<dbReference type="InterPro" id="IPR001173">
    <property type="entry name" value="Glyco_trans_2-like"/>
</dbReference>
<dbReference type="RefSeq" id="WP_092772237.1">
    <property type="nucleotide sequence ID" value="NZ_FOHS01000003.1"/>
</dbReference>
<dbReference type="PANTHER" id="PTHR22916">
    <property type="entry name" value="GLYCOSYLTRANSFERASE"/>
    <property type="match status" value="1"/>
</dbReference>
<evidence type="ECO:0000313" key="3">
    <source>
        <dbReference type="Proteomes" id="UP000198697"/>
    </source>
</evidence>
<proteinExistence type="predicted"/>
<dbReference type="PANTHER" id="PTHR22916:SF3">
    <property type="entry name" value="UDP-GLCNAC:BETAGAL BETA-1,3-N-ACETYLGLUCOSAMINYLTRANSFERASE-LIKE PROTEIN 1"/>
    <property type="match status" value="1"/>
</dbReference>
<gene>
    <name evidence="2" type="ORF">SAMN04487998_2634</name>
</gene>
<accession>A0A1I0GZ14</accession>
<dbReference type="AlphaFoldDB" id="A0A1I0GZ14"/>